<accession>A0A099CZR5</accession>
<proteinExistence type="predicted"/>
<keyword evidence="1" id="KW-1133">Transmembrane helix</keyword>
<dbReference type="STRING" id="1543381.LF63_0100695"/>
<feature type="transmembrane region" description="Helical" evidence="1">
    <location>
        <begin position="53"/>
        <end position="76"/>
    </location>
</feature>
<keyword evidence="1" id="KW-0812">Transmembrane</keyword>
<dbReference type="Proteomes" id="UP000029708">
    <property type="component" value="Unassembled WGS sequence"/>
</dbReference>
<evidence type="ECO:0000313" key="3">
    <source>
        <dbReference type="Proteomes" id="UP000029708"/>
    </source>
</evidence>
<comment type="caution">
    <text evidence="2">The sequence shown here is derived from an EMBL/GenBank/DDBJ whole genome shotgun (WGS) entry which is preliminary data.</text>
</comment>
<dbReference type="AlphaFoldDB" id="A0A099CZR5"/>
<sequence>MDGRPLQRFHSSFGYCIRWGVKQGCLIVVLLAVVTWVMRMMGGESVSLSMHDVLTGAAVAVAFGVVLGSFVFLFGWMGRVTVTSEGIQAPRYSGFHDFVAWWDIGRVGSGNLSGWPCTIIQRKSGNASVYLMVSGDRRRALAEAIASAAPPSNPLAEYFRKSASNGSPAHTR</sequence>
<gene>
    <name evidence="2" type="ORF">LF63_0100695</name>
</gene>
<feature type="transmembrane region" description="Helical" evidence="1">
    <location>
        <begin position="21"/>
        <end position="41"/>
    </location>
</feature>
<dbReference type="HOGENOM" id="CLU_1553727_0_0_6"/>
<organism evidence="2 3">
    <name type="scientific">Oleiagrimonas soli</name>
    <dbReference type="NCBI Taxonomy" id="1543381"/>
    <lineage>
        <taxon>Bacteria</taxon>
        <taxon>Pseudomonadati</taxon>
        <taxon>Pseudomonadota</taxon>
        <taxon>Gammaproteobacteria</taxon>
        <taxon>Lysobacterales</taxon>
        <taxon>Rhodanobacteraceae</taxon>
        <taxon>Oleiagrimonas</taxon>
    </lineage>
</organism>
<reference evidence="2 3" key="1">
    <citation type="submission" date="2014-09" db="EMBL/GenBank/DDBJ databases">
        <title>Xanthomonadaceae 3.5X direct submission.</title>
        <authorList>
            <person name="Fang T."/>
            <person name="Wang H."/>
        </authorList>
    </citation>
    <scope>NUCLEOTIDE SEQUENCE [LARGE SCALE GENOMIC DNA]</scope>
    <source>
        <strain evidence="2 3">3.5X</strain>
    </source>
</reference>
<keyword evidence="1" id="KW-0472">Membrane</keyword>
<name>A0A099CZR5_9GAMM</name>
<evidence type="ECO:0000313" key="2">
    <source>
        <dbReference type="EMBL" id="KGI79191.1"/>
    </source>
</evidence>
<evidence type="ECO:0000256" key="1">
    <source>
        <dbReference type="SAM" id="Phobius"/>
    </source>
</evidence>
<protein>
    <submittedName>
        <fullName evidence="2">Uncharacterized protein</fullName>
    </submittedName>
</protein>
<dbReference type="EMBL" id="JROI01000002">
    <property type="protein sequence ID" value="KGI79191.1"/>
    <property type="molecule type" value="Genomic_DNA"/>
</dbReference>
<keyword evidence="3" id="KW-1185">Reference proteome</keyword>